<dbReference type="EMBL" id="JAAALK010000082">
    <property type="protein sequence ID" value="KAG8086918.1"/>
    <property type="molecule type" value="Genomic_DNA"/>
</dbReference>
<name>A0A8J5WAF5_ZIZPA</name>
<reference evidence="1" key="2">
    <citation type="submission" date="2021-02" db="EMBL/GenBank/DDBJ databases">
        <authorList>
            <person name="Kimball J.A."/>
            <person name="Haas M.W."/>
            <person name="Macchietto M."/>
            <person name="Kono T."/>
            <person name="Duquette J."/>
            <person name="Shao M."/>
        </authorList>
    </citation>
    <scope>NUCLEOTIDE SEQUENCE</scope>
    <source>
        <tissue evidence="1">Fresh leaf tissue</tissue>
    </source>
</reference>
<evidence type="ECO:0000313" key="2">
    <source>
        <dbReference type="Proteomes" id="UP000729402"/>
    </source>
</evidence>
<accession>A0A8J5WAF5</accession>
<comment type="caution">
    <text evidence="1">The sequence shown here is derived from an EMBL/GenBank/DDBJ whole genome shotgun (WGS) entry which is preliminary data.</text>
</comment>
<organism evidence="1 2">
    <name type="scientific">Zizania palustris</name>
    <name type="common">Northern wild rice</name>
    <dbReference type="NCBI Taxonomy" id="103762"/>
    <lineage>
        <taxon>Eukaryota</taxon>
        <taxon>Viridiplantae</taxon>
        <taxon>Streptophyta</taxon>
        <taxon>Embryophyta</taxon>
        <taxon>Tracheophyta</taxon>
        <taxon>Spermatophyta</taxon>
        <taxon>Magnoliopsida</taxon>
        <taxon>Liliopsida</taxon>
        <taxon>Poales</taxon>
        <taxon>Poaceae</taxon>
        <taxon>BOP clade</taxon>
        <taxon>Oryzoideae</taxon>
        <taxon>Oryzeae</taxon>
        <taxon>Zizaniinae</taxon>
        <taxon>Zizania</taxon>
    </lineage>
</organism>
<reference evidence="1" key="1">
    <citation type="journal article" date="2021" name="bioRxiv">
        <title>Whole Genome Assembly and Annotation of Northern Wild Rice, Zizania palustris L., Supports a Whole Genome Duplication in the Zizania Genus.</title>
        <authorList>
            <person name="Haas M."/>
            <person name="Kono T."/>
            <person name="Macchietto M."/>
            <person name="Millas R."/>
            <person name="McGilp L."/>
            <person name="Shao M."/>
            <person name="Duquette J."/>
            <person name="Hirsch C.N."/>
            <person name="Kimball J."/>
        </authorList>
    </citation>
    <scope>NUCLEOTIDE SEQUENCE</scope>
    <source>
        <tissue evidence="1">Fresh leaf tissue</tissue>
    </source>
</reference>
<protein>
    <submittedName>
        <fullName evidence="1">Uncharacterized protein</fullName>
    </submittedName>
</protein>
<proteinExistence type="predicted"/>
<gene>
    <name evidence="1" type="ORF">GUJ93_ZPchr0010g9224</name>
</gene>
<dbReference type="Proteomes" id="UP000729402">
    <property type="component" value="Unassembled WGS sequence"/>
</dbReference>
<sequence length="117" mass="12656">MGPVGPSVCGFSLSSCCSDPFGPGTAPPPPRASAGRRLLQLLRAGRRFSASRCRRRRWRGAVHGEETTQRATAPAGRSIWVASPKNRELSNTGLNSTPLMKLTRNGVYVHVADRDIE</sequence>
<keyword evidence="2" id="KW-1185">Reference proteome</keyword>
<evidence type="ECO:0000313" key="1">
    <source>
        <dbReference type="EMBL" id="KAG8086918.1"/>
    </source>
</evidence>
<dbReference type="AlphaFoldDB" id="A0A8J5WAF5"/>